<evidence type="ECO:0000313" key="2">
    <source>
        <dbReference type="Proteomes" id="UP000198558"/>
    </source>
</evidence>
<sequence>MEVIQIIKKLNNTELGKKNTHESYILVNRGLDISDLFKKTNVPLQFIFKKNNKEVITIRKTEGRETRIVGLGPFYRKYNLEAGDDIILEKRIGKTENNFYIDFKKNADKLYLQKTRGLFQVLTNDRLSLLDNTFLIIDSESKKVELRCIKSCMKRSDSPEETKLYDFLLGGMSIKDRYINNEIVELSVINGRIKIFKPILWKKIVLEWEG</sequence>
<accession>A0A1I0EH57</accession>
<reference evidence="2" key="1">
    <citation type="submission" date="2016-10" db="EMBL/GenBank/DDBJ databases">
        <authorList>
            <person name="Varghese N."/>
            <person name="Submissions S."/>
        </authorList>
    </citation>
    <scope>NUCLEOTIDE SEQUENCE [LARGE SCALE GENOMIC DNA]</scope>
    <source>
        <strain evidence="2">DSM 1551</strain>
    </source>
</reference>
<dbReference type="Proteomes" id="UP000198558">
    <property type="component" value="Unassembled WGS sequence"/>
</dbReference>
<evidence type="ECO:0000313" key="1">
    <source>
        <dbReference type="EMBL" id="SET44493.1"/>
    </source>
</evidence>
<proteinExistence type="predicted"/>
<dbReference type="OrthoDB" id="1424975at2"/>
<organism evidence="1 2">
    <name type="scientific">Thomasclavelia cocleata</name>
    <dbReference type="NCBI Taxonomy" id="69824"/>
    <lineage>
        <taxon>Bacteria</taxon>
        <taxon>Bacillati</taxon>
        <taxon>Bacillota</taxon>
        <taxon>Erysipelotrichia</taxon>
        <taxon>Erysipelotrichales</taxon>
        <taxon>Coprobacillaceae</taxon>
        <taxon>Thomasclavelia</taxon>
    </lineage>
</organism>
<dbReference type="RefSeq" id="WP_092353583.1">
    <property type="nucleotide sequence ID" value="NZ_FOIN01000011.1"/>
</dbReference>
<protein>
    <submittedName>
        <fullName evidence="1">Uncharacterized protein</fullName>
    </submittedName>
</protein>
<keyword evidence="2" id="KW-1185">Reference proteome</keyword>
<dbReference type="EMBL" id="FOIN01000011">
    <property type="protein sequence ID" value="SET44493.1"/>
    <property type="molecule type" value="Genomic_DNA"/>
</dbReference>
<name>A0A1I0EH57_9FIRM</name>
<dbReference type="AlphaFoldDB" id="A0A1I0EH57"/>
<gene>
    <name evidence="1" type="ORF">SAMN04489758_11132</name>
</gene>
<dbReference type="GeneID" id="78288265"/>